<reference evidence="2" key="1">
    <citation type="journal article" date="2023" name="Nat. Plants">
        <title>Single-cell RNA sequencing provides a high-resolution roadmap for understanding the multicellular compartmentation of specialized metabolism.</title>
        <authorList>
            <person name="Sun S."/>
            <person name="Shen X."/>
            <person name="Li Y."/>
            <person name="Li Y."/>
            <person name="Wang S."/>
            <person name="Li R."/>
            <person name="Zhang H."/>
            <person name="Shen G."/>
            <person name="Guo B."/>
            <person name="Wei J."/>
            <person name="Xu J."/>
            <person name="St-Pierre B."/>
            <person name="Chen S."/>
            <person name="Sun C."/>
        </authorList>
    </citation>
    <scope>NUCLEOTIDE SEQUENCE [LARGE SCALE GENOMIC DNA]</scope>
</reference>
<organism evidence="1 2">
    <name type="scientific">Catharanthus roseus</name>
    <name type="common">Madagascar periwinkle</name>
    <name type="synonym">Vinca rosea</name>
    <dbReference type="NCBI Taxonomy" id="4058"/>
    <lineage>
        <taxon>Eukaryota</taxon>
        <taxon>Viridiplantae</taxon>
        <taxon>Streptophyta</taxon>
        <taxon>Embryophyta</taxon>
        <taxon>Tracheophyta</taxon>
        <taxon>Spermatophyta</taxon>
        <taxon>Magnoliopsida</taxon>
        <taxon>eudicotyledons</taxon>
        <taxon>Gunneridae</taxon>
        <taxon>Pentapetalae</taxon>
        <taxon>asterids</taxon>
        <taxon>lamiids</taxon>
        <taxon>Gentianales</taxon>
        <taxon>Apocynaceae</taxon>
        <taxon>Rauvolfioideae</taxon>
        <taxon>Vinceae</taxon>
        <taxon>Catharanthinae</taxon>
        <taxon>Catharanthus</taxon>
    </lineage>
</organism>
<comment type="caution">
    <text evidence="1">The sequence shown here is derived from an EMBL/GenBank/DDBJ whole genome shotgun (WGS) entry which is preliminary data.</text>
</comment>
<dbReference type="Proteomes" id="UP001060085">
    <property type="component" value="Linkage Group LG07"/>
</dbReference>
<accession>A0ACB9ZUP2</accession>
<evidence type="ECO:0000313" key="2">
    <source>
        <dbReference type="Proteomes" id="UP001060085"/>
    </source>
</evidence>
<evidence type="ECO:0000313" key="1">
    <source>
        <dbReference type="EMBL" id="KAI5652224.1"/>
    </source>
</evidence>
<dbReference type="EMBL" id="CM044707">
    <property type="protein sequence ID" value="KAI5652224.1"/>
    <property type="molecule type" value="Genomic_DNA"/>
</dbReference>
<protein>
    <submittedName>
        <fullName evidence="1">Uncharacterized protein</fullName>
    </submittedName>
</protein>
<name>A0ACB9ZUP2_CATRO</name>
<gene>
    <name evidence="1" type="ORF">M9H77_29411</name>
</gene>
<proteinExistence type="predicted"/>
<sequence>MEEEAGSNQLAPERCRKVPFINWEEIEIREALQEEYQILAHEIDMGRSRWIESSIPCPNLQQPWQYCGKSILKEASHKEGELLDPDPSPRLYSHPFLVSSINHGSYFHYEQRTKALKSLPFGVESSFPAKEKHQNSHDKALQGPFERWIMKTISSCLREETEAPK</sequence>
<keyword evidence="2" id="KW-1185">Reference proteome</keyword>